<feature type="transmembrane region" description="Helical" evidence="7">
    <location>
        <begin position="12"/>
        <end position="35"/>
    </location>
</feature>
<evidence type="ECO:0000256" key="6">
    <source>
        <dbReference type="ARBA" id="ARBA00023136"/>
    </source>
</evidence>
<keyword evidence="3" id="KW-1003">Cell membrane</keyword>
<organism evidence="8 9">
    <name type="scientific">Thermogutta terrifontis</name>
    <dbReference type="NCBI Taxonomy" id="1331910"/>
    <lineage>
        <taxon>Bacteria</taxon>
        <taxon>Pseudomonadati</taxon>
        <taxon>Planctomycetota</taxon>
        <taxon>Planctomycetia</taxon>
        <taxon>Pirellulales</taxon>
        <taxon>Thermoguttaceae</taxon>
        <taxon>Thermogutta</taxon>
    </lineage>
</organism>
<feature type="transmembrane region" description="Helical" evidence="7">
    <location>
        <begin position="47"/>
        <end position="65"/>
    </location>
</feature>
<sequence>MFNEIADFLYRFALCFVPLFAAVDAVGLLPLFLSLTEGLTPTVKQRVLWQMVLTASSVVIVFVVVGQVVLQFLGITIADFMVAGGTMLFIVAMNDLFATDKGRPHLDAESLGAVPLGVPLTVGPAVLTTVLLLANQYGKLPALSAALANVVLAAALFSVAARIERFLGRDGVRTMSKIASLLMASIAVMMIRKGILGILHDAHVL</sequence>
<reference evidence="8 9" key="1">
    <citation type="journal article" name="Front. Microbiol.">
        <title>Sugar Metabolism of the First Thermophilic Planctomycete Thermogutta terrifontis: Comparative Genomic and Transcriptomic Approaches.</title>
        <authorList>
            <person name="Elcheninov A.G."/>
            <person name="Menzel P."/>
            <person name="Gudbergsdottir S.R."/>
            <person name="Slesarev A.I."/>
            <person name="Kadnikov V.V."/>
            <person name="Krogh A."/>
            <person name="Bonch-Osmolovskaya E.A."/>
            <person name="Peng X."/>
            <person name="Kublanov I.V."/>
        </authorList>
    </citation>
    <scope>NUCLEOTIDE SEQUENCE [LARGE SCALE GENOMIC DNA]</scope>
    <source>
        <strain evidence="8 9">R1</strain>
    </source>
</reference>
<gene>
    <name evidence="8" type="ORF">THTE_1490</name>
</gene>
<dbReference type="KEGG" id="ttf:THTE_1490"/>
<dbReference type="PANTHER" id="PTHR33508">
    <property type="entry name" value="UPF0056 MEMBRANE PROTEIN YHCE"/>
    <property type="match status" value="1"/>
</dbReference>
<accession>A0A286RDR9</accession>
<keyword evidence="5 7" id="KW-1133">Transmembrane helix</keyword>
<evidence type="ECO:0000256" key="2">
    <source>
        <dbReference type="ARBA" id="ARBA00009784"/>
    </source>
</evidence>
<keyword evidence="4 7" id="KW-0812">Transmembrane</keyword>
<keyword evidence="9" id="KW-1185">Reference proteome</keyword>
<dbReference type="AlphaFoldDB" id="A0A286RDR9"/>
<dbReference type="GO" id="GO:0005886">
    <property type="term" value="C:plasma membrane"/>
    <property type="evidence" value="ECO:0007669"/>
    <property type="project" value="UniProtKB-SubCell"/>
</dbReference>
<evidence type="ECO:0000256" key="4">
    <source>
        <dbReference type="ARBA" id="ARBA00022692"/>
    </source>
</evidence>
<evidence type="ECO:0000256" key="5">
    <source>
        <dbReference type="ARBA" id="ARBA00022989"/>
    </source>
</evidence>
<feature type="transmembrane region" description="Helical" evidence="7">
    <location>
        <begin position="175"/>
        <end position="191"/>
    </location>
</feature>
<evidence type="ECO:0000256" key="7">
    <source>
        <dbReference type="RuleBase" id="RU362048"/>
    </source>
</evidence>
<evidence type="ECO:0000313" key="9">
    <source>
        <dbReference type="Proteomes" id="UP000215086"/>
    </source>
</evidence>
<comment type="similarity">
    <text evidence="2 7">Belongs to the UPF0056 (MarC) family.</text>
</comment>
<dbReference type="OrthoDB" id="21094at2"/>
<comment type="subcellular location">
    <subcellularLocation>
        <location evidence="1 7">Cell membrane</location>
        <topology evidence="1 7">Multi-pass membrane protein</topology>
    </subcellularLocation>
</comment>
<evidence type="ECO:0000256" key="3">
    <source>
        <dbReference type="ARBA" id="ARBA00022475"/>
    </source>
</evidence>
<dbReference type="RefSeq" id="WP_095414515.1">
    <property type="nucleotide sequence ID" value="NZ_CP018477.1"/>
</dbReference>
<evidence type="ECO:0000256" key="1">
    <source>
        <dbReference type="ARBA" id="ARBA00004651"/>
    </source>
</evidence>
<dbReference type="PANTHER" id="PTHR33508:SF1">
    <property type="entry name" value="UPF0056 MEMBRANE PROTEIN YHCE"/>
    <property type="match status" value="1"/>
</dbReference>
<feature type="transmembrane region" description="Helical" evidence="7">
    <location>
        <begin position="72"/>
        <end position="93"/>
    </location>
</feature>
<evidence type="ECO:0000313" key="8">
    <source>
        <dbReference type="EMBL" id="ASV74092.1"/>
    </source>
</evidence>
<dbReference type="InterPro" id="IPR002771">
    <property type="entry name" value="Multi_antbiot-R_MarC"/>
</dbReference>
<dbReference type="Pfam" id="PF01914">
    <property type="entry name" value="MarC"/>
    <property type="match status" value="1"/>
</dbReference>
<dbReference type="Proteomes" id="UP000215086">
    <property type="component" value="Chromosome"/>
</dbReference>
<protein>
    <recommendedName>
        <fullName evidence="7">UPF0056 membrane protein</fullName>
    </recommendedName>
</protein>
<dbReference type="EMBL" id="CP018477">
    <property type="protein sequence ID" value="ASV74092.1"/>
    <property type="molecule type" value="Genomic_DNA"/>
</dbReference>
<proteinExistence type="inferred from homology"/>
<feature type="transmembrane region" description="Helical" evidence="7">
    <location>
        <begin position="140"/>
        <end position="163"/>
    </location>
</feature>
<keyword evidence="6 7" id="KW-0472">Membrane</keyword>
<dbReference type="NCBIfam" id="TIGR00427">
    <property type="entry name" value="NAAT family transporter"/>
    <property type="match status" value="1"/>
</dbReference>
<name>A0A286RDR9_9BACT</name>
<feature type="transmembrane region" description="Helical" evidence="7">
    <location>
        <begin position="113"/>
        <end position="133"/>
    </location>
</feature>